<keyword evidence="4" id="KW-1003">Cell membrane</keyword>
<evidence type="ECO:0000256" key="2">
    <source>
        <dbReference type="ARBA" id="ARBA00005658"/>
    </source>
</evidence>
<feature type="transmembrane region" description="Helical" evidence="8">
    <location>
        <begin position="218"/>
        <end position="244"/>
    </location>
</feature>
<evidence type="ECO:0000256" key="6">
    <source>
        <dbReference type="ARBA" id="ARBA00022989"/>
    </source>
</evidence>
<dbReference type="AlphaFoldDB" id="A0A1H8PV25"/>
<dbReference type="Pfam" id="PF02028">
    <property type="entry name" value="BCCT"/>
    <property type="match status" value="1"/>
</dbReference>
<evidence type="ECO:0000256" key="8">
    <source>
        <dbReference type="SAM" id="Phobius"/>
    </source>
</evidence>
<evidence type="ECO:0000256" key="5">
    <source>
        <dbReference type="ARBA" id="ARBA00022692"/>
    </source>
</evidence>
<proteinExistence type="inferred from homology"/>
<name>A0A1H8PV25_9GAMM</name>
<dbReference type="NCBIfam" id="TIGR00842">
    <property type="entry name" value="bcct"/>
    <property type="match status" value="1"/>
</dbReference>
<dbReference type="EMBL" id="FOEG01000001">
    <property type="protein sequence ID" value="SEO45393.1"/>
    <property type="molecule type" value="Genomic_DNA"/>
</dbReference>
<feature type="transmembrane region" description="Helical" evidence="8">
    <location>
        <begin position="430"/>
        <end position="456"/>
    </location>
</feature>
<feature type="transmembrane region" description="Helical" evidence="8">
    <location>
        <begin position="37"/>
        <end position="56"/>
    </location>
</feature>
<feature type="transmembrane region" description="Helical" evidence="8">
    <location>
        <begin position="380"/>
        <end position="398"/>
    </location>
</feature>
<dbReference type="PROSITE" id="PS01303">
    <property type="entry name" value="BCCT"/>
    <property type="match status" value="1"/>
</dbReference>
<organism evidence="9 10">
    <name type="scientific">Aquisalimonas asiatica</name>
    <dbReference type="NCBI Taxonomy" id="406100"/>
    <lineage>
        <taxon>Bacteria</taxon>
        <taxon>Pseudomonadati</taxon>
        <taxon>Pseudomonadota</taxon>
        <taxon>Gammaproteobacteria</taxon>
        <taxon>Chromatiales</taxon>
        <taxon>Ectothiorhodospiraceae</taxon>
        <taxon>Aquisalimonas</taxon>
    </lineage>
</organism>
<feature type="transmembrane region" description="Helical" evidence="8">
    <location>
        <begin position="510"/>
        <end position="532"/>
    </location>
</feature>
<dbReference type="PANTHER" id="PTHR30047">
    <property type="entry name" value="HIGH-AFFINITY CHOLINE TRANSPORT PROTEIN-RELATED"/>
    <property type="match status" value="1"/>
</dbReference>
<evidence type="ECO:0000256" key="1">
    <source>
        <dbReference type="ARBA" id="ARBA00004651"/>
    </source>
</evidence>
<evidence type="ECO:0000256" key="4">
    <source>
        <dbReference type="ARBA" id="ARBA00022475"/>
    </source>
</evidence>
<protein>
    <submittedName>
        <fullName evidence="9">Betaine/carnitine transporter, BCCT family</fullName>
    </submittedName>
</protein>
<dbReference type="InterPro" id="IPR000060">
    <property type="entry name" value="BCCT_transptr"/>
</dbReference>
<keyword evidence="7 8" id="KW-0472">Membrane</keyword>
<reference evidence="9 10" key="1">
    <citation type="submission" date="2016-10" db="EMBL/GenBank/DDBJ databases">
        <authorList>
            <person name="de Groot N.N."/>
        </authorList>
    </citation>
    <scope>NUCLEOTIDE SEQUENCE [LARGE SCALE GENOMIC DNA]</scope>
    <source>
        <strain evidence="9 10">CGMCC 1.6291</strain>
    </source>
</reference>
<keyword evidence="5 8" id="KW-0812">Transmembrane</keyword>
<comment type="similarity">
    <text evidence="2">Belongs to the BCCT transporter (TC 2.A.15) family.</text>
</comment>
<feature type="transmembrane region" description="Helical" evidence="8">
    <location>
        <begin position="114"/>
        <end position="135"/>
    </location>
</feature>
<dbReference type="GO" id="GO:0022857">
    <property type="term" value="F:transmembrane transporter activity"/>
    <property type="evidence" value="ECO:0007669"/>
    <property type="project" value="InterPro"/>
</dbReference>
<accession>A0A1H8PV25</accession>
<feature type="transmembrane region" description="Helical" evidence="8">
    <location>
        <begin position="76"/>
        <end position="94"/>
    </location>
</feature>
<evidence type="ECO:0000313" key="10">
    <source>
        <dbReference type="Proteomes" id="UP000199657"/>
    </source>
</evidence>
<feature type="transmembrane region" description="Helical" evidence="8">
    <location>
        <begin position="264"/>
        <end position="285"/>
    </location>
</feature>
<dbReference type="GO" id="GO:0005886">
    <property type="term" value="C:plasma membrane"/>
    <property type="evidence" value="ECO:0007669"/>
    <property type="project" value="UniProtKB-SubCell"/>
</dbReference>
<keyword evidence="3" id="KW-0813">Transport</keyword>
<feature type="transmembrane region" description="Helical" evidence="8">
    <location>
        <begin position="183"/>
        <end position="206"/>
    </location>
</feature>
<feature type="transmembrane region" description="Helical" evidence="8">
    <location>
        <begin position="297"/>
        <end position="318"/>
    </location>
</feature>
<keyword evidence="6 8" id="KW-1133">Transmembrane helix</keyword>
<gene>
    <name evidence="9" type="ORF">SAMN04488052_101157</name>
</gene>
<evidence type="ECO:0000256" key="3">
    <source>
        <dbReference type="ARBA" id="ARBA00022448"/>
    </source>
</evidence>
<dbReference type="InterPro" id="IPR018093">
    <property type="entry name" value="BCCT_CS"/>
</dbReference>
<feature type="transmembrane region" description="Helical" evidence="8">
    <location>
        <begin position="354"/>
        <end position="373"/>
    </location>
</feature>
<comment type="subcellular location">
    <subcellularLocation>
        <location evidence="1">Cell membrane</location>
        <topology evidence="1">Multi-pass membrane protein</topology>
    </subcellularLocation>
</comment>
<dbReference type="STRING" id="406100.SAMN04488052_101157"/>
<keyword evidence="10" id="KW-1185">Reference proteome</keyword>
<evidence type="ECO:0000256" key="7">
    <source>
        <dbReference type="ARBA" id="ARBA00023136"/>
    </source>
</evidence>
<feature type="transmembrane region" description="Helical" evidence="8">
    <location>
        <begin position="484"/>
        <end position="504"/>
    </location>
</feature>
<dbReference type="PANTHER" id="PTHR30047:SF7">
    <property type="entry name" value="HIGH-AFFINITY CHOLINE TRANSPORT PROTEIN"/>
    <property type="match status" value="1"/>
</dbReference>
<dbReference type="Proteomes" id="UP000199657">
    <property type="component" value="Unassembled WGS sequence"/>
</dbReference>
<sequence>MTDPNQNPDDYNPVVETDYEVGQDNVRPLGLELHNPVFFITAVGIVLAVAFAMIFPERADDALSGLRGYLESTFDWVYMGAANLFVLFCLILLVSPMGRIRLGGESAKPEFTRLAWFGMLFAAGMGIGLMFFGVLEPFYHYASAAGLGDVGGEDSPLGITAEGSEGKAIAMAATIFHWGVHPWAIYAVVAGSLAFFSFNYGLPLTIRSAFFPIFGDRVWGWFGHVIDILAVFATMFGLATSLGLGAEQAATGMAHVWGVPEGNATVVTLILVITAIALVSILLGIHGGVRRLSALNMIMFALLGAFVLIAGSTISILWGSVTSAGHYVANLVQLSNWVGREDTDFMHGWTVFYWAWWISWAPFVGMFIARVSYGRTVREFIFCVLIIPVLATILWMNIMGGLAIDQFLAGIESVSTHILMWDNYDDTMPLFGFLEALPLTALTSSVAILLVVIFFVTSSDSGSLVIDTISAGGKTDAPVVQRSFWAIFEGLVAIALLLSGGIAALQAGAIALGFPFAIVLLLMAGCTLYAMWKEAPNYRPGTA</sequence>
<evidence type="ECO:0000313" key="9">
    <source>
        <dbReference type="EMBL" id="SEO45393.1"/>
    </source>
</evidence>